<proteinExistence type="predicted"/>
<evidence type="ECO:0000313" key="4">
    <source>
        <dbReference type="Proteomes" id="UP000481153"/>
    </source>
</evidence>
<dbReference type="GO" id="GO:0016579">
    <property type="term" value="P:protein deubiquitination"/>
    <property type="evidence" value="ECO:0007669"/>
    <property type="project" value="InterPro"/>
</dbReference>
<feature type="region of interest" description="Disordered" evidence="1">
    <location>
        <begin position="1"/>
        <end position="30"/>
    </location>
</feature>
<dbReference type="Pfam" id="PF00443">
    <property type="entry name" value="UCH"/>
    <property type="match status" value="1"/>
</dbReference>
<gene>
    <name evidence="3" type="ORF">Ae201684_004753</name>
</gene>
<protein>
    <recommendedName>
        <fullName evidence="2">USP domain-containing protein</fullName>
    </recommendedName>
</protein>
<comment type="caution">
    <text evidence="3">The sequence shown here is derived from an EMBL/GenBank/DDBJ whole genome shotgun (WGS) entry which is preliminary data.</text>
</comment>
<accession>A0A6G0XH23</accession>
<dbReference type="PANTHER" id="PTHR24006:SF702">
    <property type="entry name" value="UBIQUITIN CARBOXYL-TERMINAL HYDROLASE 47"/>
    <property type="match status" value="1"/>
</dbReference>
<dbReference type="EMBL" id="VJMJ01000063">
    <property type="protein sequence ID" value="KAF0739573.1"/>
    <property type="molecule type" value="Genomic_DNA"/>
</dbReference>
<dbReference type="PANTHER" id="PTHR24006">
    <property type="entry name" value="UBIQUITIN CARBOXYL-TERMINAL HYDROLASE"/>
    <property type="match status" value="1"/>
</dbReference>
<reference evidence="3 4" key="1">
    <citation type="submission" date="2019-07" db="EMBL/GenBank/DDBJ databases">
        <title>Genomics analysis of Aphanomyces spp. identifies a new class of oomycete effector associated with host adaptation.</title>
        <authorList>
            <person name="Gaulin E."/>
        </authorList>
    </citation>
    <scope>NUCLEOTIDE SEQUENCE [LARGE SCALE GENOMIC DNA]</scope>
    <source>
        <strain evidence="3 4">ATCC 201684</strain>
    </source>
</reference>
<dbReference type="InterPro" id="IPR050164">
    <property type="entry name" value="Peptidase_C19"/>
</dbReference>
<dbReference type="Gene3D" id="3.90.70.10">
    <property type="entry name" value="Cysteine proteinases"/>
    <property type="match status" value="1"/>
</dbReference>
<dbReference type="GO" id="GO:0005829">
    <property type="term" value="C:cytosol"/>
    <property type="evidence" value="ECO:0007669"/>
    <property type="project" value="TreeGrafter"/>
</dbReference>
<dbReference type="PROSITE" id="PS50235">
    <property type="entry name" value="USP_3"/>
    <property type="match status" value="1"/>
</dbReference>
<dbReference type="VEuPathDB" id="FungiDB:AeMF1_017002"/>
<keyword evidence="4" id="KW-1185">Reference proteome</keyword>
<evidence type="ECO:0000313" key="3">
    <source>
        <dbReference type="EMBL" id="KAF0739573.1"/>
    </source>
</evidence>
<evidence type="ECO:0000256" key="1">
    <source>
        <dbReference type="SAM" id="MobiDB-lite"/>
    </source>
</evidence>
<dbReference type="SUPFAM" id="SSF54001">
    <property type="entry name" value="Cysteine proteinases"/>
    <property type="match status" value="1"/>
</dbReference>
<name>A0A6G0XH23_9STRA</name>
<feature type="domain" description="USP" evidence="2">
    <location>
        <begin position="32"/>
        <end position="365"/>
    </location>
</feature>
<organism evidence="3 4">
    <name type="scientific">Aphanomyces euteiches</name>
    <dbReference type="NCBI Taxonomy" id="100861"/>
    <lineage>
        <taxon>Eukaryota</taxon>
        <taxon>Sar</taxon>
        <taxon>Stramenopiles</taxon>
        <taxon>Oomycota</taxon>
        <taxon>Saprolegniomycetes</taxon>
        <taxon>Saprolegniales</taxon>
        <taxon>Verrucalvaceae</taxon>
        <taxon>Aphanomyces</taxon>
    </lineage>
</organism>
<dbReference type="Proteomes" id="UP000481153">
    <property type="component" value="Unassembled WGS sequence"/>
</dbReference>
<dbReference type="InterPro" id="IPR001394">
    <property type="entry name" value="Peptidase_C19_UCH"/>
</dbReference>
<dbReference type="AlphaFoldDB" id="A0A6G0XH23"/>
<dbReference type="InterPro" id="IPR028889">
    <property type="entry name" value="USP"/>
</dbReference>
<sequence>MSTQSWQHPQTNSQHDQGTNGNLSSSTQSPYRGLINQGATGYLNAPLQTLFMTPEFRRRLYQVDTDNDEQNVAFQVQKLFAQLQLKKDQQAVETKGLTTSFGWSVADLFVQHDVQEFYRVLFEALKKSLQGTHDANLISDLFEGQLKEYIQCATCGDERSRLENFIDLGLSLRPDRWTSLVSSVEEAIKLFTKPEIFSGDNQLICTKCGEKRDAIKGLKFHQLPYLLSLQLNRFEIDFTTFTTVKLGQEVKFPKYLNMNAFVHGSQSSMDDEIDSWHSNYDVSSVVNVSGPHVYELYSVTVHSGSAMGGQYYVYIKSFEDGQWYKFNDSDVTSIKEADVRAMWGQKLQSASPSSTCAYMLMYGLVDPKRNEATISDAEVPAFLKDGIAAHDAKTQRQLEEKASFIDLKIICPPSLKTLSISKLTPLSKVTMEAAKSFGIESDPRLFRLRSYDELMNLPQETYTGKEHFSLAQLKLDTHSSLYLEVRSSTADEWEDYDLSALQLLVRKYEPLPKPHFTEPLFVLQIATDATVEDLVEKLRVKYGLDRGKCRVLHMASMEHMDPQTDILNPTEQDVHMKVRLFRDFRLLPGSHIYVEECPTLDAWSGAKDLFEQQANSITIQVKCSDKSILAHRKDPAVDSNDGATWRFVVDRRQPIQILKDHLVKFLNLSPDAFKLCRGSSTAPVDLKSLEMSFKAASLIHNSVLHVVPGRALNAGEFHIQIDWYQPKPQPSEPSVILHGGLQRDEFSWLATFIVSGDVMVDRLRTAIAQQFATKGIEAPYLRLRDYSNGRLMRILVDGVKLNEVPQLTLYENHQFVVEILSAPENVPTDHVLFNVSVFDRVNLKFGPRHEVFIDLRISRHHWIDILADSVHMASGVPIASMVIAKPPQRQDVNVLDVDKFTWINRDQCRMDPNPQSLGDCGDQLVVSDGSIALKKLRPDEQAELVALVNKLNSSLD</sequence>
<evidence type="ECO:0000259" key="2">
    <source>
        <dbReference type="PROSITE" id="PS50235"/>
    </source>
</evidence>
<dbReference type="InterPro" id="IPR038765">
    <property type="entry name" value="Papain-like_cys_pep_sf"/>
</dbReference>
<dbReference type="GO" id="GO:0005634">
    <property type="term" value="C:nucleus"/>
    <property type="evidence" value="ECO:0007669"/>
    <property type="project" value="TreeGrafter"/>
</dbReference>
<dbReference type="GO" id="GO:0004843">
    <property type="term" value="F:cysteine-type deubiquitinase activity"/>
    <property type="evidence" value="ECO:0007669"/>
    <property type="project" value="InterPro"/>
</dbReference>